<dbReference type="EMBL" id="NCVQ01000007">
    <property type="protein sequence ID" value="PWZ17304.1"/>
    <property type="molecule type" value="Genomic_DNA"/>
</dbReference>
<dbReference type="PANTHER" id="PTHR46951">
    <property type="entry name" value="BED-TYPE DOMAIN-CONTAINING PROTEIN"/>
    <property type="match status" value="1"/>
</dbReference>
<organism evidence="3">
    <name type="scientific">Zea mays</name>
    <name type="common">Maize</name>
    <dbReference type="NCBI Taxonomy" id="4577"/>
    <lineage>
        <taxon>Eukaryota</taxon>
        <taxon>Viridiplantae</taxon>
        <taxon>Streptophyta</taxon>
        <taxon>Embryophyta</taxon>
        <taxon>Tracheophyta</taxon>
        <taxon>Spermatophyta</taxon>
        <taxon>Magnoliopsida</taxon>
        <taxon>Liliopsida</taxon>
        <taxon>Poales</taxon>
        <taxon>Poaceae</taxon>
        <taxon>PACMAD clade</taxon>
        <taxon>Panicoideae</taxon>
        <taxon>Andropogonodae</taxon>
        <taxon>Andropogoneae</taxon>
        <taxon>Tripsacinae</taxon>
        <taxon>Zea</taxon>
    </lineage>
</organism>
<gene>
    <name evidence="3" type="ORF">Zm00014a_018294</name>
</gene>
<accession>A0A3L6E8P3</accession>
<name>A0A3L6E8P3_MAIZE</name>
<feature type="compositionally biased region" description="Polar residues" evidence="1">
    <location>
        <begin position="77"/>
        <end position="86"/>
    </location>
</feature>
<sequence length="318" mass="34377">MLCCSYFYLFFTLCSLLSPSLCSSFLFVQQGLDSGGRAAIKMFDVADMHGHHGDGRRAADVQVIFLQSQIARGKASSTAETGSTYHVPSASSTTADSSTLADKAIAGLPPDLGEQANDSKRKAKSQDPGWKFGWWPAPSKEFVQCIFCMKVVPSGIKRFKQHLADGFGDTIKCARVPEVVSKDMQAYLKKNTRSALVLDDDESIEGEDDAAAAPVQSEPSSGTKYKQAKKKVSQAAMSSFVVSAPPKPATQKGSKSVAAMLCKSPEEVIAKRHSNKASQSTLEHCTKKGKEVQQIVDDHVADFLYENNIPLNVVNSRS</sequence>
<reference evidence="3" key="1">
    <citation type="journal article" date="2018" name="Nat. Genet.">
        <title>Extensive intraspecific gene order and gene structural variations between Mo17 and other maize genomes.</title>
        <authorList>
            <person name="Sun S."/>
            <person name="Zhou Y."/>
            <person name="Chen J."/>
            <person name="Shi J."/>
            <person name="Zhao H."/>
            <person name="Zhao H."/>
            <person name="Song W."/>
            <person name="Zhang M."/>
            <person name="Cui Y."/>
            <person name="Dong X."/>
            <person name="Liu H."/>
            <person name="Ma X."/>
            <person name="Jiao Y."/>
            <person name="Wang B."/>
            <person name="Wei X."/>
            <person name="Stein J.C."/>
            <person name="Glaubitz J.C."/>
            <person name="Lu F."/>
            <person name="Yu G."/>
            <person name="Liang C."/>
            <person name="Fengler K."/>
            <person name="Li B."/>
            <person name="Rafalski A."/>
            <person name="Schnable P.S."/>
            <person name="Ware D.H."/>
            <person name="Buckler E.S."/>
            <person name="Lai J."/>
        </authorList>
    </citation>
    <scope>NUCLEOTIDE SEQUENCE [LARGE SCALE GENOMIC DNA]</scope>
    <source>
        <tissue evidence="3">Seedling</tissue>
    </source>
</reference>
<protein>
    <recommendedName>
        <fullName evidence="4">BED-type domain-containing protein</fullName>
    </recommendedName>
</protein>
<dbReference type="Proteomes" id="UP000251960">
    <property type="component" value="Chromosome 6"/>
</dbReference>
<comment type="caution">
    <text evidence="3">The sequence shown here is derived from an EMBL/GenBank/DDBJ whole genome shotgun (WGS) entry which is preliminary data.</text>
</comment>
<evidence type="ECO:0000256" key="2">
    <source>
        <dbReference type="SAM" id="SignalP"/>
    </source>
</evidence>
<evidence type="ECO:0008006" key="4">
    <source>
        <dbReference type="Google" id="ProtNLM"/>
    </source>
</evidence>
<feature type="signal peptide" evidence="2">
    <location>
        <begin position="1"/>
        <end position="22"/>
    </location>
</feature>
<evidence type="ECO:0000256" key="1">
    <source>
        <dbReference type="SAM" id="MobiDB-lite"/>
    </source>
</evidence>
<dbReference type="ExpressionAtlas" id="A0A3L6E8P3">
    <property type="expression patterns" value="baseline and differential"/>
</dbReference>
<feature type="chain" id="PRO_5018161281" description="BED-type domain-containing protein" evidence="2">
    <location>
        <begin position="23"/>
        <end position="318"/>
    </location>
</feature>
<feature type="region of interest" description="Disordered" evidence="1">
    <location>
        <begin position="77"/>
        <end position="96"/>
    </location>
</feature>
<dbReference type="AlphaFoldDB" id="A0A3L6E8P3"/>
<evidence type="ECO:0000313" key="3">
    <source>
        <dbReference type="EMBL" id="PWZ17304.1"/>
    </source>
</evidence>
<dbReference type="PANTHER" id="PTHR46951:SF2">
    <property type="entry name" value="BED-TYPE DOMAIN-CONTAINING PROTEIN"/>
    <property type="match status" value="1"/>
</dbReference>
<proteinExistence type="predicted"/>
<keyword evidence="2" id="KW-0732">Signal</keyword>